<gene>
    <name evidence="1" type="ORF">SDC9_37437</name>
</gene>
<protein>
    <submittedName>
        <fullName evidence="1">Uncharacterized protein</fullName>
    </submittedName>
</protein>
<reference evidence="1" key="1">
    <citation type="submission" date="2019-08" db="EMBL/GenBank/DDBJ databases">
        <authorList>
            <person name="Kucharzyk K."/>
            <person name="Murdoch R.W."/>
            <person name="Higgins S."/>
            <person name="Loffler F."/>
        </authorList>
    </citation>
    <scope>NUCLEOTIDE SEQUENCE</scope>
</reference>
<accession>A0A644VIZ9</accession>
<dbReference type="AlphaFoldDB" id="A0A644VIZ9"/>
<comment type="caution">
    <text evidence="1">The sequence shown here is derived from an EMBL/GenBank/DDBJ whole genome shotgun (WGS) entry which is preliminary data.</text>
</comment>
<evidence type="ECO:0000313" key="1">
    <source>
        <dbReference type="EMBL" id="MPL91369.1"/>
    </source>
</evidence>
<dbReference type="Pfam" id="PF14113">
    <property type="entry name" value="Tae4"/>
    <property type="match status" value="1"/>
</dbReference>
<sequence>MKDIVNYWEEEWRKITDTSELLKPSYYSPLMKKSLPDFSDLEKNYPSTEKAEEVIRDINPEYENLQGYENTCAMRVSKALNYCKGHEIPQQKGLLCIIGKDKKRYAIRVREMERYIKDTYGEPVFELKAEKGIIDNSSIIGKKGIISFHVSGWGDATGHISLWNGKKVLYTGNRNYFNLYYKTSSNRFVQVIKCYLWV</sequence>
<dbReference type="Gene3D" id="3.90.1720.70">
    <property type="match status" value="1"/>
</dbReference>
<dbReference type="InterPro" id="IPR025562">
    <property type="entry name" value="Tae4"/>
</dbReference>
<organism evidence="1">
    <name type="scientific">bioreactor metagenome</name>
    <dbReference type="NCBI Taxonomy" id="1076179"/>
    <lineage>
        <taxon>unclassified sequences</taxon>
        <taxon>metagenomes</taxon>
        <taxon>ecological metagenomes</taxon>
    </lineage>
</organism>
<name>A0A644VIZ9_9ZZZZ</name>
<dbReference type="EMBL" id="VSSQ01000327">
    <property type="protein sequence ID" value="MPL91369.1"/>
    <property type="molecule type" value="Genomic_DNA"/>
</dbReference>
<proteinExistence type="predicted"/>